<dbReference type="Pfam" id="PF04069">
    <property type="entry name" value="OpuAC"/>
    <property type="match status" value="1"/>
</dbReference>
<gene>
    <name evidence="3" type="ORF">GCM10011575_31530</name>
</gene>
<keyword evidence="1" id="KW-0812">Transmembrane</keyword>
<name>A0A917SCQ9_9ACTN</name>
<dbReference type="SUPFAM" id="SSF53850">
    <property type="entry name" value="Periplasmic binding protein-like II"/>
    <property type="match status" value="1"/>
</dbReference>
<keyword evidence="1" id="KW-0472">Membrane</keyword>
<evidence type="ECO:0000259" key="2">
    <source>
        <dbReference type="Pfam" id="PF04069"/>
    </source>
</evidence>
<dbReference type="AlphaFoldDB" id="A0A917SCQ9"/>
<organism evidence="3 4">
    <name type="scientific">Microlunatus endophyticus</name>
    <dbReference type="NCBI Taxonomy" id="1716077"/>
    <lineage>
        <taxon>Bacteria</taxon>
        <taxon>Bacillati</taxon>
        <taxon>Actinomycetota</taxon>
        <taxon>Actinomycetes</taxon>
        <taxon>Propionibacteriales</taxon>
        <taxon>Propionibacteriaceae</taxon>
        <taxon>Microlunatus</taxon>
    </lineage>
</organism>
<keyword evidence="4" id="KW-1185">Reference proteome</keyword>
<comment type="caution">
    <text evidence="3">The sequence shown here is derived from an EMBL/GenBank/DDBJ whole genome shotgun (WGS) entry which is preliminary data.</text>
</comment>
<dbReference type="InterPro" id="IPR007210">
    <property type="entry name" value="ABC_Gly_betaine_transp_sub-bd"/>
</dbReference>
<evidence type="ECO:0000256" key="1">
    <source>
        <dbReference type="SAM" id="Phobius"/>
    </source>
</evidence>
<accession>A0A917SCQ9</accession>
<dbReference type="GO" id="GO:0022857">
    <property type="term" value="F:transmembrane transporter activity"/>
    <property type="evidence" value="ECO:0007669"/>
    <property type="project" value="InterPro"/>
</dbReference>
<sequence length="339" mass="36765">MGRATTIRGPLSKSRPLFKIIAGVVVTAIAASLGACGLGTSGGYIPSAKLAGELADVPRLDGATISVGSKNFTEQLVLAKMVEILLRSAGADVEDLTNIPGSASARQAQLAGQVDVEWEYTGTAWLTYMGESKPIRDPHQQYVAVRDRDLKENKLVWTDPSPMNDTYGMATTAATAKKLGVSSLADLKKLPVKDRTFCLEDEFASRSDGFQPMLKAYGLKYGTDVPKKNVKIFDAGAIYSATAKGVCNFGEVYTTDGRISALNLSVLSDDQHFFPTYNGCAVWREEVVRKYPQVRRLVDPLAAKLTDKTMTDLNSQVDVDGQSPTQVAQDWLRSEHFIS</sequence>
<reference evidence="3" key="2">
    <citation type="submission" date="2020-09" db="EMBL/GenBank/DDBJ databases">
        <authorList>
            <person name="Sun Q."/>
            <person name="Zhou Y."/>
        </authorList>
    </citation>
    <scope>NUCLEOTIDE SEQUENCE</scope>
    <source>
        <strain evidence="3">CGMCC 4.7306</strain>
    </source>
</reference>
<dbReference type="Gene3D" id="3.40.190.10">
    <property type="entry name" value="Periplasmic binding protein-like II"/>
    <property type="match status" value="1"/>
</dbReference>
<evidence type="ECO:0000313" key="4">
    <source>
        <dbReference type="Proteomes" id="UP000613840"/>
    </source>
</evidence>
<protein>
    <submittedName>
        <fullName evidence="3">Glycine/betaine ABC transporter substrate-binding protein</fullName>
    </submittedName>
</protein>
<dbReference type="RefSeq" id="WP_188896340.1">
    <property type="nucleotide sequence ID" value="NZ_BMMZ01000008.1"/>
</dbReference>
<dbReference type="EMBL" id="BMMZ01000008">
    <property type="protein sequence ID" value="GGL70706.1"/>
    <property type="molecule type" value="Genomic_DNA"/>
</dbReference>
<evidence type="ECO:0000313" key="3">
    <source>
        <dbReference type="EMBL" id="GGL70706.1"/>
    </source>
</evidence>
<reference evidence="3" key="1">
    <citation type="journal article" date="2014" name="Int. J. Syst. Evol. Microbiol.">
        <title>Complete genome sequence of Corynebacterium casei LMG S-19264T (=DSM 44701T), isolated from a smear-ripened cheese.</title>
        <authorList>
            <consortium name="US DOE Joint Genome Institute (JGI-PGF)"/>
            <person name="Walter F."/>
            <person name="Albersmeier A."/>
            <person name="Kalinowski J."/>
            <person name="Ruckert C."/>
        </authorList>
    </citation>
    <scope>NUCLEOTIDE SEQUENCE</scope>
    <source>
        <strain evidence="3">CGMCC 4.7306</strain>
    </source>
</reference>
<proteinExistence type="predicted"/>
<dbReference type="Gene3D" id="3.40.190.120">
    <property type="entry name" value="Osmoprotection protein (prox), domain 2"/>
    <property type="match status" value="1"/>
</dbReference>
<feature type="transmembrane region" description="Helical" evidence="1">
    <location>
        <begin position="20"/>
        <end position="40"/>
    </location>
</feature>
<keyword evidence="1" id="KW-1133">Transmembrane helix</keyword>
<dbReference type="GO" id="GO:0043190">
    <property type="term" value="C:ATP-binding cassette (ABC) transporter complex"/>
    <property type="evidence" value="ECO:0007669"/>
    <property type="project" value="InterPro"/>
</dbReference>
<dbReference type="Proteomes" id="UP000613840">
    <property type="component" value="Unassembled WGS sequence"/>
</dbReference>
<feature type="domain" description="ABC-type glycine betaine transport system substrate-binding" evidence="2">
    <location>
        <begin position="63"/>
        <end position="333"/>
    </location>
</feature>
<dbReference type="CDD" id="cd13611">
    <property type="entry name" value="PBP2_YehZ"/>
    <property type="match status" value="1"/>
</dbReference>